<organism evidence="2 3">
    <name type="scientific">Botryotinia narcissicola</name>
    <dbReference type="NCBI Taxonomy" id="278944"/>
    <lineage>
        <taxon>Eukaryota</taxon>
        <taxon>Fungi</taxon>
        <taxon>Dikarya</taxon>
        <taxon>Ascomycota</taxon>
        <taxon>Pezizomycotina</taxon>
        <taxon>Leotiomycetes</taxon>
        <taxon>Helotiales</taxon>
        <taxon>Sclerotiniaceae</taxon>
        <taxon>Botryotinia</taxon>
    </lineage>
</organism>
<evidence type="ECO:0000313" key="3">
    <source>
        <dbReference type="Proteomes" id="UP000297452"/>
    </source>
</evidence>
<dbReference type="AlphaFoldDB" id="A0A4Z1I1T0"/>
<protein>
    <submittedName>
        <fullName evidence="2">Uncharacterized protein</fullName>
    </submittedName>
</protein>
<dbReference type="Proteomes" id="UP000297452">
    <property type="component" value="Unassembled WGS sequence"/>
</dbReference>
<feature type="region of interest" description="Disordered" evidence="1">
    <location>
        <begin position="190"/>
        <end position="271"/>
    </location>
</feature>
<feature type="compositionally biased region" description="Basic and acidic residues" evidence="1">
    <location>
        <begin position="248"/>
        <end position="271"/>
    </location>
</feature>
<sequence length="271" mass="30455">MSSTLLTTYSCGHEERSATRIGEEQQPGVMGIIRRMSSKSPSGAVIADSALLCTTCREKPHPEPLRSHPVIIIRPQEPRQLDRDDVNPYANEFPDLQRYGAHDFTRKRPDDVDRNVPPTSPVILSRPISPLLTAPDNLEDKRGVLTEYRCGHHKVSSVKEKGIVLGVDKLGFLLIQSKHRCPRCFAHGIEESSSDKQSSTRGQPEETPFVPLDGSDLEIADNMDMGTLARQTRQREALATFDSPPTPLRRDSKREKAKKIDRFDPKTQRKK</sequence>
<dbReference type="OrthoDB" id="3524430at2759"/>
<keyword evidence="3" id="KW-1185">Reference proteome</keyword>
<accession>A0A4Z1I1T0</accession>
<gene>
    <name evidence="2" type="ORF">BOTNAR_0317g00150</name>
</gene>
<evidence type="ECO:0000313" key="2">
    <source>
        <dbReference type="EMBL" id="TGO52690.1"/>
    </source>
</evidence>
<comment type="caution">
    <text evidence="2">The sequence shown here is derived from an EMBL/GenBank/DDBJ whole genome shotgun (WGS) entry which is preliminary data.</text>
</comment>
<evidence type="ECO:0000256" key="1">
    <source>
        <dbReference type="SAM" id="MobiDB-lite"/>
    </source>
</evidence>
<dbReference type="EMBL" id="PQXJ01000317">
    <property type="protein sequence ID" value="TGO52690.1"/>
    <property type="molecule type" value="Genomic_DNA"/>
</dbReference>
<name>A0A4Z1I1T0_9HELO</name>
<reference evidence="2 3" key="1">
    <citation type="submission" date="2017-12" db="EMBL/GenBank/DDBJ databases">
        <title>Comparative genomics of Botrytis spp.</title>
        <authorList>
            <person name="Valero-Jimenez C.A."/>
            <person name="Tapia P."/>
            <person name="Veloso J."/>
            <person name="Silva-Moreno E."/>
            <person name="Staats M."/>
            <person name="Valdes J.H."/>
            <person name="Van Kan J.A.L."/>
        </authorList>
    </citation>
    <scope>NUCLEOTIDE SEQUENCE [LARGE SCALE GENOMIC DNA]</scope>
    <source>
        <strain evidence="2 3">MUCL2120</strain>
    </source>
</reference>
<proteinExistence type="predicted"/>